<keyword evidence="1" id="KW-0479">Metal-binding</keyword>
<dbReference type="Proteomes" id="UP000054408">
    <property type="component" value="Unassembled WGS sequence"/>
</dbReference>
<dbReference type="InterPro" id="IPR039903">
    <property type="entry name" value="Zswim2"/>
</dbReference>
<dbReference type="EMBL" id="GL349436">
    <property type="protein sequence ID" value="KNC52146.1"/>
    <property type="molecule type" value="Genomic_DNA"/>
</dbReference>
<feature type="compositionally biased region" description="Basic and acidic residues" evidence="2">
    <location>
        <begin position="470"/>
        <end position="481"/>
    </location>
</feature>
<dbReference type="GeneID" id="25560746"/>
<keyword evidence="5" id="KW-1185">Reference proteome</keyword>
<dbReference type="InterPro" id="IPR007527">
    <property type="entry name" value="Znf_SWIM"/>
</dbReference>
<dbReference type="GO" id="GO:0008270">
    <property type="term" value="F:zinc ion binding"/>
    <property type="evidence" value="ECO:0007669"/>
    <property type="project" value="UniProtKB-KW"/>
</dbReference>
<evidence type="ECO:0000313" key="4">
    <source>
        <dbReference type="EMBL" id="KNC52146.1"/>
    </source>
</evidence>
<keyword evidence="1" id="KW-0862">Zinc</keyword>
<proteinExistence type="predicted"/>
<accession>A0A0L0DJA5</accession>
<feature type="region of interest" description="Disordered" evidence="2">
    <location>
        <begin position="141"/>
        <end position="193"/>
    </location>
</feature>
<feature type="domain" description="SWIM-type" evidence="3">
    <location>
        <begin position="86"/>
        <end position="115"/>
    </location>
</feature>
<dbReference type="PANTHER" id="PTHR21540">
    <property type="entry name" value="RING FINGER AND SWIM DOMAIN-CONTAINING PROTEIN 2"/>
    <property type="match status" value="1"/>
</dbReference>
<dbReference type="OrthoDB" id="2122982at2759"/>
<feature type="compositionally biased region" description="Polar residues" evidence="2">
    <location>
        <begin position="174"/>
        <end position="185"/>
    </location>
</feature>
<dbReference type="PANTHER" id="PTHR21540:SF3">
    <property type="entry name" value="E3 UBIQUITIN-PROTEIN LIGASE ZSWIM2"/>
    <property type="match status" value="1"/>
</dbReference>
<dbReference type="STRING" id="461836.A0A0L0DJA5"/>
<reference evidence="4 5" key="1">
    <citation type="submission" date="2010-05" db="EMBL/GenBank/DDBJ databases">
        <title>The Genome Sequence of Thecamonas trahens ATCC 50062.</title>
        <authorList>
            <consortium name="The Broad Institute Genome Sequencing Platform"/>
            <person name="Russ C."/>
            <person name="Cuomo C."/>
            <person name="Shea T."/>
            <person name="Young S.K."/>
            <person name="Zeng Q."/>
            <person name="Koehrsen M."/>
            <person name="Haas B."/>
            <person name="Borodovsky M."/>
            <person name="Guigo R."/>
            <person name="Alvarado L."/>
            <person name="Berlin A."/>
            <person name="Bochicchio J."/>
            <person name="Borenstein D."/>
            <person name="Chapman S."/>
            <person name="Chen Z."/>
            <person name="Freedman E."/>
            <person name="Gellesch M."/>
            <person name="Goldberg J."/>
            <person name="Griggs A."/>
            <person name="Gujja S."/>
            <person name="Heilman E."/>
            <person name="Heiman D."/>
            <person name="Hepburn T."/>
            <person name="Howarth C."/>
            <person name="Jen D."/>
            <person name="Larson L."/>
            <person name="Mehta T."/>
            <person name="Park D."/>
            <person name="Pearson M."/>
            <person name="Roberts A."/>
            <person name="Saif S."/>
            <person name="Shenoy N."/>
            <person name="Sisk P."/>
            <person name="Stolte C."/>
            <person name="Sykes S."/>
            <person name="Thomson T."/>
            <person name="Walk T."/>
            <person name="White J."/>
            <person name="Yandava C."/>
            <person name="Burger G."/>
            <person name="Gray M.W."/>
            <person name="Holland P.W.H."/>
            <person name="King N."/>
            <person name="Lang F.B.F."/>
            <person name="Roger A.J."/>
            <person name="Ruiz-Trillo I."/>
            <person name="Lander E."/>
            <person name="Nusbaum C."/>
        </authorList>
    </citation>
    <scope>NUCLEOTIDE SEQUENCE [LARGE SCALE GENOMIC DNA]</scope>
    <source>
        <strain evidence="4 5">ATCC 50062</strain>
    </source>
</reference>
<dbReference type="Pfam" id="PF04434">
    <property type="entry name" value="SWIM"/>
    <property type="match status" value="1"/>
</dbReference>
<feature type="compositionally biased region" description="Basic residues" evidence="2">
    <location>
        <begin position="141"/>
        <end position="152"/>
    </location>
</feature>
<evidence type="ECO:0000256" key="2">
    <source>
        <dbReference type="SAM" id="MobiDB-lite"/>
    </source>
</evidence>
<sequence length="481" mass="53277">MARIVPWRIAPPPLVAQRLAAVASAPLEVVDEPGPTSFVVADTSAGRPARPPSHLKGVLAALGAPLAHTVGRRSGKSRSGRRGTLFHVFLGDKHGCSCGESDACLHILFVLTAVLGVSPSDPMVWQLSLKEHELDAILRARPTKRVQAKSRRPYVPPPSRRSRRALRASYAPTASRSSLLDSTDASGPHPTRAALVADSAPGTDYAIASAKYPLSTAARTRRGPPTRHSVSIMAERVKPPDISSIIHHRKQAFNQLRDLIDYEAHQADLLHSEQTATERALSKREQLLAARRAALAEQSDIRTAHHNMVLDRVFELEAERKARILAEATSKQQRFAEARADVLARRSRRLAARREQEEIRLAEARHYLREEQDARAADAQRMLAAYDKRVAAIRNLRSERDRMYSSVRDEEARFAEAKEELMSLILSSRGKDFDPSRFAALVDQLEAESNQRLKKTSARVSTRLGTAPDSTRRSRRPADAN</sequence>
<keyword evidence="1" id="KW-0863">Zinc-finger</keyword>
<dbReference type="AlphaFoldDB" id="A0A0L0DJA5"/>
<dbReference type="PROSITE" id="PS50966">
    <property type="entry name" value="ZF_SWIM"/>
    <property type="match status" value="1"/>
</dbReference>
<feature type="region of interest" description="Disordered" evidence="2">
    <location>
        <begin position="449"/>
        <end position="481"/>
    </location>
</feature>
<organism evidence="4 5">
    <name type="scientific">Thecamonas trahens ATCC 50062</name>
    <dbReference type="NCBI Taxonomy" id="461836"/>
    <lineage>
        <taxon>Eukaryota</taxon>
        <taxon>Apusozoa</taxon>
        <taxon>Apusomonadida</taxon>
        <taxon>Apusomonadidae</taxon>
        <taxon>Thecamonas</taxon>
    </lineage>
</organism>
<name>A0A0L0DJA5_THETB</name>
<gene>
    <name evidence="4" type="ORF">AMSG_00972</name>
</gene>
<dbReference type="RefSeq" id="XP_013762149.1">
    <property type="nucleotide sequence ID" value="XM_013906695.1"/>
</dbReference>
<evidence type="ECO:0000313" key="5">
    <source>
        <dbReference type="Proteomes" id="UP000054408"/>
    </source>
</evidence>
<dbReference type="GO" id="GO:0061630">
    <property type="term" value="F:ubiquitin protein ligase activity"/>
    <property type="evidence" value="ECO:0007669"/>
    <property type="project" value="InterPro"/>
</dbReference>
<protein>
    <recommendedName>
        <fullName evidence="3">SWIM-type domain-containing protein</fullName>
    </recommendedName>
</protein>
<evidence type="ECO:0000259" key="3">
    <source>
        <dbReference type="PROSITE" id="PS50966"/>
    </source>
</evidence>
<evidence type="ECO:0000256" key="1">
    <source>
        <dbReference type="PROSITE-ProRule" id="PRU00325"/>
    </source>
</evidence>